<gene>
    <name evidence="1" type="ORF">N2K84_18700</name>
</gene>
<dbReference type="EMBL" id="JAPAAF010000050">
    <property type="protein sequence ID" value="MCW0484768.1"/>
    <property type="molecule type" value="Genomic_DNA"/>
</dbReference>
<sequence length="79" mass="8843">MRLKIPFSRYFPCAPAPSLRHRETASFIRTLPRPKPVAFSLDCAPEPACTPRQKSLRLFRSAPLPGDTCLLPARPKTVP</sequence>
<dbReference type="Proteomes" id="UP001163821">
    <property type="component" value="Unassembled WGS sequence"/>
</dbReference>
<evidence type="ECO:0000313" key="2">
    <source>
        <dbReference type="Proteomes" id="UP001163821"/>
    </source>
</evidence>
<name>A0AA41YBL6_9BACT</name>
<evidence type="ECO:0000313" key="1">
    <source>
        <dbReference type="EMBL" id="MCW0484768.1"/>
    </source>
</evidence>
<reference evidence="1" key="1">
    <citation type="submission" date="2022-10" db="EMBL/GenBank/DDBJ databases">
        <title>Gaoshiqiia sediminis gen. nov., sp. nov., isolated from coastal sediment.</title>
        <authorList>
            <person name="Yu W.X."/>
            <person name="Mu D.S."/>
            <person name="Du J.Z."/>
            <person name="Liang Y.Q."/>
        </authorList>
    </citation>
    <scope>NUCLEOTIDE SEQUENCE</scope>
    <source>
        <strain evidence="1">A06</strain>
    </source>
</reference>
<organism evidence="1 2">
    <name type="scientific">Gaoshiqia sediminis</name>
    <dbReference type="NCBI Taxonomy" id="2986998"/>
    <lineage>
        <taxon>Bacteria</taxon>
        <taxon>Pseudomonadati</taxon>
        <taxon>Bacteroidota</taxon>
        <taxon>Bacteroidia</taxon>
        <taxon>Marinilabiliales</taxon>
        <taxon>Prolixibacteraceae</taxon>
        <taxon>Gaoshiqia</taxon>
    </lineage>
</organism>
<proteinExistence type="predicted"/>
<accession>A0AA41YBL6</accession>
<keyword evidence="2" id="KW-1185">Reference proteome</keyword>
<dbReference type="RefSeq" id="WP_282593359.1">
    <property type="nucleotide sequence ID" value="NZ_JAPAAF010000050.1"/>
</dbReference>
<dbReference type="AlphaFoldDB" id="A0AA41YBL6"/>
<protein>
    <submittedName>
        <fullName evidence="1">Uncharacterized protein</fullName>
    </submittedName>
</protein>
<comment type="caution">
    <text evidence="1">The sequence shown here is derived from an EMBL/GenBank/DDBJ whole genome shotgun (WGS) entry which is preliminary data.</text>
</comment>